<dbReference type="InterPro" id="IPR049708">
    <property type="entry name" value="PP0621-like"/>
</dbReference>
<dbReference type="Proteomes" id="UP000031623">
    <property type="component" value="Chromosome"/>
</dbReference>
<keyword evidence="2" id="KW-1185">Reference proteome</keyword>
<dbReference type="HOGENOM" id="CLU_168222_1_1_6"/>
<protein>
    <submittedName>
        <fullName evidence="1">Uncharacterized protein</fullName>
    </submittedName>
</protein>
<gene>
    <name evidence="1" type="ORF">THII_2754</name>
</gene>
<dbReference type="EMBL" id="AP014633">
    <property type="protein sequence ID" value="BAP57051.1"/>
    <property type="molecule type" value="Genomic_DNA"/>
</dbReference>
<accession>A0A090BVL2</accession>
<organism evidence="1 2">
    <name type="scientific">Thioploca ingrica</name>
    <dbReference type="NCBI Taxonomy" id="40754"/>
    <lineage>
        <taxon>Bacteria</taxon>
        <taxon>Pseudomonadati</taxon>
        <taxon>Pseudomonadota</taxon>
        <taxon>Gammaproteobacteria</taxon>
        <taxon>Thiotrichales</taxon>
        <taxon>Thiotrichaceae</taxon>
        <taxon>Thioploca</taxon>
    </lineage>
</organism>
<evidence type="ECO:0000313" key="1">
    <source>
        <dbReference type="EMBL" id="BAP57051.1"/>
    </source>
</evidence>
<sequence length="89" mass="10392">MISIRSILLLVLLWIIWRLAQSWHHRVLANQQNNQASPPLTPQKTTMMVRCHHCHLYLPKEEALQFGEAYFCCEAHQRAAQQKGYVGTH</sequence>
<evidence type="ECO:0000313" key="2">
    <source>
        <dbReference type="Proteomes" id="UP000031623"/>
    </source>
</evidence>
<dbReference type="NCBIfam" id="NF041023">
    <property type="entry name" value="PP0621_fam"/>
    <property type="match status" value="1"/>
</dbReference>
<reference evidence="1 2" key="1">
    <citation type="journal article" date="2014" name="ISME J.">
        <title>Ecophysiology of Thioploca ingrica as revealed by the complete genome sequence supplemented with proteomic evidence.</title>
        <authorList>
            <person name="Kojima H."/>
            <person name="Ogura Y."/>
            <person name="Yamamoto N."/>
            <person name="Togashi T."/>
            <person name="Mori H."/>
            <person name="Watanabe T."/>
            <person name="Nemoto F."/>
            <person name="Kurokawa K."/>
            <person name="Hayashi T."/>
            <person name="Fukui M."/>
        </authorList>
    </citation>
    <scope>NUCLEOTIDE SEQUENCE [LARGE SCALE GENOMIC DNA]</scope>
</reference>
<dbReference type="KEGG" id="tig:THII_2754"/>
<proteinExistence type="predicted"/>
<dbReference type="STRING" id="40754.THII_2754"/>
<name>A0A090BVL2_9GAMM</name>
<dbReference type="AlphaFoldDB" id="A0A090BVL2"/>